<comment type="function">
    <text evidence="9 10">This protein specifically catalyzes the removal of signal peptides from prolipoproteins.</text>
</comment>
<comment type="subcellular location">
    <subcellularLocation>
        <location evidence="9">Cell membrane</location>
        <topology evidence="9">Multi-pass membrane protein</topology>
    </subcellularLocation>
</comment>
<keyword evidence="5 9" id="KW-0064">Aspartyl protease</keyword>
<reference evidence="13 14" key="1">
    <citation type="submission" date="2019-03" db="EMBL/GenBank/DDBJ databases">
        <title>Sequencing the genomes of 1000 actinobacteria strains.</title>
        <authorList>
            <person name="Klenk H.-P."/>
        </authorList>
    </citation>
    <scope>NUCLEOTIDE SEQUENCE [LARGE SCALE GENOMIC DNA]</scope>
    <source>
        <strain evidence="13 14">DSM 18936</strain>
    </source>
</reference>
<evidence type="ECO:0000256" key="8">
    <source>
        <dbReference type="ARBA" id="ARBA00023136"/>
    </source>
</evidence>
<dbReference type="GO" id="GO:0004190">
    <property type="term" value="F:aspartic-type endopeptidase activity"/>
    <property type="evidence" value="ECO:0007669"/>
    <property type="project" value="UniProtKB-UniRule"/>
</dbReference>
<evidence type="ECO:0000313" key="14">
    <source>
        <dbReference type="Proteomes" id="UP000294558"/>
    </source>
</evidence>
<keyword evidence="6 9" id="KW-0378">Hydrolase</keyword>
<dbReference type="PANTHER" id="PTHR33695">
    <property type="entry name" value="LIPOPROTEIN SIGNAL PEPTIDASE"/>
    <property type="match status" value="1"/>
</dbReference>
<dbReference type="HAMAP" id="MF_00161">
    <property type="entry name" value="LspA"/>
    <property type="match status" value="1"/>
</dbReference>
<evidence type="ECO:0000256" key="4">
    <source>
        <dbReference type="ARBA" id="ARBA00022692"/>
    </source>
</evidence>
<feature type="transmembrane region" description="Helical" evidence="9">
    <location>
        <begin position="87"/>
        <end position="105"/>
    </location>
</feature>
<dbReference type="EMBL" id="SOAU01000001">
    <property type="protein sequence ID" value="TDT16227.1"/>
    <property type="molecule type" value="Genomic_DNA"/>
</dbReference>
<keyword evidence="2 9" id="KW-1003">Cell membrane</keyword>
<comment type="similarity">
    <text evidence="1 9 11">Belongs to the peptidase A8 family.</text>
</comment>
<dbReference type="OrthoDB" id="4308908at2"/>
<evidence type="ECO:0000256" key="2">
    <source>
        <dbReference type="ARBA" id="ARBA00022475"/>
    </source>
</evidence>
<evidence type="ECO:0000256" key="12">
    <source>
        <dbReference type="SAM" id="MobiDB-lite"/>
    </source>
</evidence>
<dbReference type="InterPro" id="IPR001872">
    <property type="entry name" value="Peptidase_A8"/>
</dbReference>
<dbReference type="EC" id="3.4.23.36" evidence="9"/>
<accession>A0A4R7HYD0</accession>
<dbReference type="PROSITE" id="PS00855">
    <property type="entry name" value="SPASE_II"/>
    <property type="match status" value="1"/>
</dbReference>
<dbReference type="UniPathway" id="UPA00665"/>
<dbReference type="RefSeq" id="WP_133868622.1">
    <property type="nucleotide sequence ID" value="NZ_SOAU01000001.1"/>
</dbReference>
<dbReference type="Proteomes" id="UP000294558">
    <property type="component" value="Unassembled WGS sequence"/>
</dbReference>
<feature type="active site" evidence="9">
    <location>
        <position position="135"/>
    </location>
</feature>
<dbReference type="NCBIfam" id="TIGR00077">
    <property type="entry name" value="lspA"/>
    <property type="match status" value="1"/>
</dbReference>
<dbReference type="GO" id="GO:0005886">
    <property type="term" value="C:plasma membrane"/>
    <property type="evidence" value="ECO:0007669"/>
    <property type="project" value="UniProtKB-SubCell"/>
</dbReference>
<sequence>MSLLPSSARRWAPIALAVVVLDQLTKWWALNTLDDRDIDLFWTLRFNLSFNNGMAFSQGEGLGPVIGVLALVVIVALVLSVRREDNALADVAVGLIVGGAIGNVIDRLFRDPAWMRGAVVDFIDFQWFPIFNVADMGITIGGILLIAVSWWSARQAEQAEQAEQADGVAGDGAGETNDSPESKDA</sequence>
<evidence type="ECO:0000256" key="1">
    <source>
        <dbReference type="ARBA" id="ARBA00006139"/>
    </source>
</evidence>
<evidence type="ECO:0000256" key="6">
    <source>
        <dbReference type="ARBA" id="ARBA00022801"/>
    </source>
</evidence>
<feature type="region of interest" description="Disordered" evidence="12">
    <location>
        <begin position="159"/>
        <end position="185"/>
    </location>
</feature>
<evidence type="ECO:0000256" key="3">
    <source>
        <dbReference type="ARBA" id="ARBA00022670"/>
    </source>
</evidence>
<feature type="transmembrane region" description="Helical" evidence="9">
    <location>
        <begin position="61"/>
        <end position="80"/>
    </location>
</feature>
<keyword evidence="3 9" id="KW-0645">Protease</keyword>
<comment type="catalytic activity">
    <reaction evidence="9 10">
        <text>Release of signal peptides from bacterial membrane prolipoproteins. Hydrolyzes -Xaa-Yaa-Zaa-|-(S,diacylglyceryl)Cys-, in which Xaa is hydrophobic (preferably Leu), and Yaa (Ala or Ser) and Zaa (Gly or Ala) have small, neutral side chains.</text>
        <dbReference type="EC" id="3.4.23.36"/>
    </reaction>
</comment>
<organism evidence="13 14">
    <name type="scientific">Ilumatobacter fluminis</name>
    <dbReference type="NCBI Taxonomy" id="467091"/>
    <lineage>
        <taxon>Bacteria</taxon>
        <taxon>Bacillati</taxon>
        <taxon>Actinomycetota</taxon>
        <taxon>Acidimicrobiia</taxon>
        <taxon>Acidimicrobiales</taxon>
        <taxon>Ilumatobacteraceae</taxon>
        <taxon>Ilumatobacter</taxon>
    </lineage>
</organism>
<keyword evidence="8 9" id="KW-0472">Membrane</keyword>
<gene>
    <name evidence="9" type="primary">lspA</name>
    <name evidence="13" type="ORF">BDK89_1811</name>
</gene>
<comment type="caution">
    <text evidence="9">Lacks conserved residue(s) required for the propagation of feature annotation.</text>
</comment>
<feature type="transmembrane region" description="Helical" evidence="9">
    <location>
        <begin position="125"/>
        <end position="151"/>
    </location>
</feature>
<name>A0A4R7HYD0_9ACTN</name>
<evidence type="ECO:0000313" key="13">
    <source>
        <dbReference type="EMBL" id="TDT16227.1"/>
    </source>
</evidence>
<keyword evidence="4 9" id="KW-0812">Transmembrane</keyword>
<evidence type="ECO:0000256" key="10">
    <source>
        <dbReference type="RuleBase" id="RU000594"/>
    </source>
</evidence>
<feature type="active site" evidence="9">
    <location>
        <position position="121"/>
    </location>
</feature>
<dbReference type="PANTHER" id="PTHR33695:SF1">
    <property type="entry name" value="LIPOPROTEIN SIGNAL PEPTIDASE"/>
    <property type="match status" value="1"/>
</dbReference>
<comment type="caution">
    <text evidence="13">The sequence shown here is derived from an EMBL/GenBank/DDBJ whole genome shotgun (WGS) entry which is preliminary data.</text>
</comment>
<proteinExistence type="inferred from homology"/>
<dbReference type="AlphaFoldDB" id="A0A4R7HYD0"/>
<keyword evidence="14" id="KW-1185">Reference proteome</keyword>
<evidence type="ECO:0000256" key="9">
    <source>
        <dbReference type="HAMAP-Rule" id="MF_00161"/>
    </source>
</evidence>
<evidence type="ECO:0000256" key="7">
    <source>
        <dbReference type="ARBA" id="ARBA00022989"/>
    </source>
</evidence>
<dbReference type="Pfam" id="PF01252">
    <property type="entry name" value="Peptidase_A8"/>
    <property type="match status" value="1"/>
</dbReference>
<keyword evidence="7 9" id="KW-1133">Transmembrane helix</keyword>
<evidence type="ECO:0000256" key="11">
    <source>
        <dbReference type="RuleBase" id="RU004181"/>
    </source>
</evidence>
<protein>
    <recommendedName>
        <fullName evidence="9">Lipoprotein signal peptidase</fullName>
        <ecNumber evidence="9">3.4.23.36</ecNumber>
    </recommendedName>
    <alternativeName>
        <fullName evidence="9">Prolipoprotein signal peptidase</fullName>
    </alternativeName>
    <alternativeName>
        <fullName evidence="9">Signal peptidase II</fullName>
        <shortName evidence="9">SPase II</shortName>
    </alternativeName>
</protein>
<dbReference type="GO" id="GO:0006508">
    <property type="term" value="P:proteolysis"/>
    <property type="evidence" value="ECO:0007669"/>
    <property type="project" value="UniProtKB-KW"/>
</dbReference>
<evidence type="ECO:0000256" key="5">
    <source>
        <dbReference type="ARBA" id="ARBA00022750"/>
    </source>
</evidence>
<dbReference type="PRINTS" id="PR00781">
    <property type="entry name" value="LIPOSIGPTASE"/>
</dbReference>
<comment type="pathway">
    <text evidence="9">Protein modification; lipoprotein biosynthesis (signal peptide cleavage).</text>
</comment>